<accession>A0ABS7SNJ5</accession>
<dbReference type="EMBL" id="JAFBIL020000004">
    <property type="protein sequence ID" value="MBZ2207761.1"/>
    <property type="molecule type" value="Genomic_DNA"/>
</dbReference>
<comment type="caution">
    <text evidence="1">The sequence shown here is derived from an EMBL/GenBank/DDBJ whole genome shotgun (WGS) entry which is preliminary data.</text>
</comment>
<proteinExistence type="predicted"/>
<evidence type="ECO:0000313" key="1">
    <source>
        <dbReference type="EMBL" id="MBZ2207761.1"/>
    </source>
</evidence>
<evidence type="ECO:0000313" key="2">
    <source>
        <dbReference type="Proteomes" id="UP000809349"/>
    </source>
</evidence>
<dbReference type="Proteomes" id="UP000809349">
    <property type="component" value="Unassembled WGS sequence"/>
</dbReference>
<keyword evidence="2" id="KW-1185">Reference proteome</keyword>
<organism evidence="1 2">
    <name type="scientific">Massilia soli</name>
    <dbReference type="NCBI Taxonomy" id="2792854"/>
    <lineage>
        <taxon>Bacteria</taxon>
        <taxon>Pseudomonadati</taxon>
        <taxon>Pseudomonadota</taxon>
        <taxon>Betaproteobacteria</taxon>
        <taxon>Burkholderiales</taxon>
        <taxon>Oxalobacteraceae</taxon>
        <taxon>Telluria group</taxon>
        <taxon>Massilia</taxon>
    </lineage>
</organism>
<gene>
    <name evidence="1" type="ORF">I4X03_010870</name>
</gene>
<dbReference type="RefSeq" id="WP_223468252.1">
    <property type="nucleotide sequence ID" value="NZ_JAFBIL020000004.1"/>
</dbReference>
<reference evidence="1 2" key="2">
    <citation type="submission" date="2021-08" db="EMBL/GenBank/DDBJ databases">
        <title>Massilia sp. R798.</title>
        <authorList>
            <person name="Baek J.H."/>
            <person name="Jung H.S."/>
            <person name="Kim K.R."/>
            <person name="Jeon C.O."/>
        </authorList>
    </citation>
    <scope>NUCLEOTIDE SEQUENCE [LARGE SCALE GENOMIC DNA]</scope>
    <source>
        <strain evidence="1 2">R798</strain>
    </source>
</reference>
<reference evidence="1 2" key="1">
    <citation type="submission" date="2021-01" db="EMBL/GenBank/DDBJ databases">
        <authorList>
            <person name="Ruan W."/>
            <person name="Khan S.A."/>
            <person name="Jeon C.O."/>
        </authorList>
    </citation>
    <scope>NUCLEOTIDE SEQUENCE [LARGE SCALE GENOMIC DNA]</scope>
    <source>
        <strain evidence="1 2">R798</strain>
    </source>
</reference>
<sequence length="53" mass="5774">MTAMAVRATALRRTLAGSKKGAQWPSATRLFSLLSSPADIEPMRFTARFVAPH</sequence>
<protein>
    <submittedName>
        <fullName evidence="1">Uncharacterized protein</fullName>
    </submittedName>
</protein>
<name>A0ABS7SNJ5_9BURK</name>